<dbReference type="OrthoDB" id="162969at2759"/>
<accession>A0A0D0E4N1</accession>
<dbReference type="InParanoid" id="A0A0D0E4N1"/>
<sequence length="110" mass="12625">MLLNLAGKTYNMFNAMDKNIFESVMAGKRLWERNSADDNDNINSLEAHAPGLTHHEALQAELMLRKYIRTINNPFSNKFKMMLGSFGQQTHVAKIHDMKDTNLADYFSCK</sequence>
<name>A0A0D0E4N1_9AGAM</name>
<evidence type="ECO:0000313" key="2">
    <source>
        <dbReference type="Proteomes" id="UP000054538"/>
    </source>
</evidence>
<gene>
    <name evidence="1" type="ORF">PAXRUDRAFT_139034</name>
</gene>
<keyword evidence="2" id="KW-1185">Reference proteome</keyword>
<reference evidence="1 2" key="1">
    <citation type="submission" date="2014-04" db="EMBL/GenBank/DDBJ databases">
        <authorList>
            <consortium name="DOE Joint Genome Institute"/>
            <person name="Kuo A."/>
            <person name="Kohler A."/>
            <person name="Jargeat P."/>
            <person name="Nagy L.G."/>
            <person name="Floudas D."/>
            <person name="Copeland A."/>
            <person name="Barry K.W."/>
            <person name="Cichocki N."/>
            <person name="Veneault-Fourrey C."/>
            <person name="LaButti K."/>
            <person name="Lindquist E.A."/>
            <person name="Lipzen A."/>
            <person name="Lundell T."/>
            <person name="Morin E."/>
            <person name="Murat C."/>
            <person name="Sun H."/>
            <person name="Tunlid A."/>
            <person name="Henrissat B."/>
            <person name="Grigoriev I.V."/>
            <person name="Hibbett D.S."/>
            <person name="Martin F."/>
            <person name="Nordberg H.P."/>
            <person name="Cantor M.N."/>
            <person name="Hua S.X."/>
        </authorList>
    </citation>
    <scope>NUCLEOTIDE SEQUENCE [LARGE SCALE GENOMIC DNA]</scope>
    <source>
        <strain evidence="1 2">Ve08.2h10</strain>
    </source>
</reference>
<dbReference type="HOGENOM" id="CLU_156048_0_0_1"/>
<proteinExistence type="predicted"/>
<reference evidence="2" key="2">
    <citation type="submission" date="2015-01" db="EMBL/GenBank/DDBJ databases">
        <title>Evolutionary Origins and Diversification of the Mycorrhizal Mutualists.</title>
        <authorList>
            <consortium name="DOE Joint Genome Institute"/>
            <consortium name="Mycorrhizal Genomics Consortium"/>
            <person name="Kohler A."/>
            <person name="Kuo A."/>
            <person name="Nagy L.G."/>
            <person name="Floudas D."/>
            <person name="Copeland A."/>
            <person name="Barry K.W."/>
            <person name="Cichocki N."/>
            <person name="Veneault-Fourrey C."/>
            <person name="LaButti K."/>
            <person name="Lindquist E.A."/>
            <person name="Lipzen A."/>
            <person name="Lundell T."/>
            <person name="Morin E."/>
            <person name="Murat C."/>
            <person name="Riley R."/>
            <person name="Ohm R."/>
            <person name="Sun H."/>
            <person name="Tunlid A."/>
            <person name="Henrissat B."/>
            <person name="Grigoriev I.V."/>
            <person name="Hibbett D.S."/>
            <person name="Martin F."/>
        </authorList>
    </citation>
    <scope>NUCLEOTIDE SEQUENCE [LARGE SCALE GENOMIC DNA]</scope>
    <source>
        <strain evidence="2">Ve08.2h10</strain>
    </source>
</reference>
<dbReference type="EMBL" id="KN824999">
    <property type="protein sequence ID" value="KIK96194.1"/>
    <property type="molecule type" value="Genomic_DNA"/>
</dbReference>
<dbReference type="AlphaFoldDB" id="A0A0D0E4N1"/>
<evidence type="ECO:0000313" key="1">
    <source>
        <dbReference type="EMBL" id="KIK96194.1"/>
    </source>
</evidence>
<protein>
    <submittedName>
        <fullName evidence="1">Uncharacterized protein</fullName>
    </submittedName>
</protein>
<dbReference type="Proteomes" id="UP000054538">
    <property type="component" value="Unassembled WGS sequence"/>
</dbReference>
<organism evidence="1 2">
    <name type="scientific">Paxillus rubicundulus Ve08.2h10</name>
    <dbReference type="NCBI Taxonomy" id="930991"/>
    <lineage>
        <taxon>Eukaryota</taxon>
        <taxon>Fungi</taxon>
        <taxon>Dikarya</taxon>
        <taxon>Basidiomycota</taxon>
        <taxon>Agaricomycotina</taxon>
        <taxon>Agaricomycetes</taxon>
        <taxon>Agaricomycetidae</taxon>
        <taxon>Boletales</taxon>
        <taxon>Paxilineae</taxon>
        <taxon>Paxillaceae</taxon>
        <taxon>Paxillus</taxon>
    </lineage>
</organism>